<protein>
    <recommendedName>
        <fullName evidence="2">NAD-dependent epimerase/dehydratase domain-containing protein</fullName>
    </recommendedName>
</protein>
<evidence type="ECO:0000256" key="1">
    <source>
        <dbReference type="ARBA" id="ARBA00007637"/>
    </source>
</evidence>
<gene>
    <name evidence="3" type="ORF">BHU72_05320</name>
</gene>
<dbReference type="InterPro" id="IPR001509">
    <property type="entry name" value="Epimerase_deHydtase"/>
</dbReference>
<feature type="domain" description="NAD-dependent epimerase/dehydratase" evidence="2">
    <location>
        <begin position="9"/>
        <end position="229"/>
    </location>
</feature>
<sequence length="319" mass="36750">MGLKPMKKILVTGGTGYIGSELAKHLDSQGYSVAITSRNKEFYRDPQYEIREMDLLVDNSIYHLCEDIDCVVHTATFDERKIHSYPKETLLANGYGTKLLLESAKRFGVKRFIYLSTFHVYGQQEGYITEDTKANPISDYALTHFVGEMYVNQYSIGTSLDAISLRLTNGIGAPNNVDRWYLVVNDFCRSAYKSGEIKLKSTGIQQRDFISIIDVVKAIEHCIRTNKRLASLTQVFNVSSQESLQIRELASIVKNIYEKRYQKKFSLDMPEVYITEEQQKKLYVDSNKLRRLGWETTRTIQDEIHAIFDLLERSQDNKC</sequence>
<proteinExistence type="inferred from homology"/>
<name>A0A1E5L5W7_9FIRM</name>
<dbReference type="CDD" id="cd08946">
    <property type="entry name" value="SDR_e"/>
    <property type="match status" value="1"/>
</dbReference>
<dbReference type="InterPro" id="IPR036291">
    <property type="entry name" value="NAD(P)-bd_dom_sf"/>
</dbReference>
<dbReference type="Pfam" id="PF01370">
    <property type="entry name" value="Epimerase"/>
    <property type="match status" value="1"/>
</dbReference>
<dbReference type="PANTHER" id="PTHR43000">
    <property type="entry name" value="DTDP-D-GLUCOSE 4,6-DEHYDRATASE-RELATED"/>
    <property type="match status" value="1"/>
</dbReference>
<evidence type="ECO:0000313" key="3">
    <source>
        <dbReference type="EMBL" id="OEH85506.1"/>
    </source>
</evidence>
<comment type="caution">
    <text evidence="3">The sequence shown here is derived from an EMBL/GenBank/DDBJ whole genome shotgun (WGS) entry which is preliminary data.</text>
</comment>
<organism evidence="3 4">
    <name type="scientific">Desulfuribacillus stibiiarsenatis</name>
    <dbReference type="NCBI Taxonomy" id="1390249"/>
    <lineage>
        <taxon>Bacteria</taxon>
        <taxon>Bacillati</taxon>
        <taxon>Bacillota</taxon>
        <taxon>Desulfuribacillia</taxon>
        <taxon>Desulfuribacillales</taxon>
        <taxon>Desulfuribacillaceae</taxon>
        <taxon>Desulfuribacillus</taxon>
    </lineage>
</organism>
<accession>A0A1E5L5W7</accession>
<dbReference type="Gene3D" id="3.40.50.720">
    <property type="entry name" value="NAD(P)-binding Rossmann-like Domain"/>
    <property type="match status" value="1"/>
</dbReference>
<keyword evidence="4" id="KW-1185">Reference proteome</keyword>
<evidence type="ECO:0000259" key="2">
    <source>
        <dbReference type="Pfam" id="PF01370"/>
    </source>
</evidence>
<comment type="similarity">
    <text evidence="1">Belongs to the NAD(P)-dependent epimerase/dehydratase family.</text>
</comment>
<dbReference type="AlphaFoldDB" id="A0A1E5L5W7"/>
<dbReference type="STRING" id="1390249.BHU72_05320"/>
<dbReference type="SUPFAM" id="SSF51735">
    <property type="entry name" value="NAD(P)-binding Rossmann-fold domains"/>
    <property type="match status" value="1"/>
</dbReference>
<dbReference type="EMBL" id="MJAT01000022">
    <property type="protein sequence ID" value="OEH85506.1"/>
    <property type="molecule type" value="Genomic_DNA"/>
</dbReference>
<evidence type="ECO:0000313" key="4">
    <source>
        <dbReference type="Proteomes" id="UP000095255"/>
    </source>
</evidence>
<dbReference type="Proteomes" id="UP000095255">
    <property type="component" value="Unassembled WGS sequence"/>
</dbReference>
<reference evidence="3 4" key="1">
    <citation type="submission" date="2016-09" db="EMBL/GenBank/DDBJ databases">
        <title>Desulfuribacillus arsenicus sp. nov., an obligately anaerobic, dissimilatory arsenic- and antimonate-reducing bacterium isolated from anoxic sediments.</title>
        <authorList>
            <person name="Abin C.A."/>
            <person name="Hollibaugh J.T."/>
        </authorList>
    </citation>
    <scope>NUCLEOTIDE SEQUENCE [LARGE SCALE GENOMIC DNA]</scope>
    <source>
        <strain evidence="3 4">MLFW-2</strain>
    </source>
</reference>